<keyword evidence="3" id="KW-0597">Phosphoprotein</keyword>
<organism evidence="7 8">
    <name type="scientific">Meripilus lineatus</name>
    <dbReference type="NCBI Taxonomy" id="2056292"/>
    <lineage>
        <taxon>Eukaryota</taxon>
        <taxon>Fungi</taxon>
        <taxon>Dikarya</taxon>
        <taxon>Basidiomycota</taxon>
        <taxon>Agaricomycotina</taxon>
        <taxon>Agaricomycetes</taxon>
        <taxon>Polyporales</taxon>
        <taxon>Meripilaceae</taxon>
        <taxon>Meripilus</taxon>
    </lineage>
</organism>
<keyword evidence="8" id="KW-1185">Reference proteome</keyword>
<comment type="subcellular location">
    <subcellularLocation>
        <location evidence="1">Nucleus</location>
    </subcellularLocation>
</comment>
<evidence type="ECO:0000256" key="1">
    <source>
        <dbReference type="ARBA" id="ARBA00004123"/>
    </source>
</evidence>
<evidence type="ECO:0000256" key="2">
    <source>
        <dbReference type="ARBA" id="ARBA00010979"/>
    </source>
</evidence>
<feature type="compositionally biased region" description="Basic residues" evidence="5">
    <location>
        <begin position="106"/>
        <end position="118"/>
    </location>
</feature>
<gene>
    <name evidence="7" type="ORF">NLI96_g9810</name>
</gene>
<dbReference type="InterPro" id="IPR007146">
    <property type="entry name" value="Sas10/Utp3/C1D"/>
</dbReference>
<dbReference type="InterPro" id="IPR018972">
    <property type="entry name" value="Sas10_C_dom"/>
</dbReference>
<evidence type="ECO:0000256" key="3">
    <source>
        <dbReference type="ARBA" id="ARBA00022553"/>
    </source>
</evidence>
<feature type="compositionally biased region" description="Acidic residues" evidence="5">
    <location>
        <begin position="54"/>
        <end position="68"/>
    </location>
</feature>
<evidence type="ECO:0000259" key="6">
    <source>
        <dbReference type="Pfam" id="PF09368"/>
    </source>
</evidence>
<protein>
    <recommendedName>
        <fullName evidence="6">Sas10 C-terminal domain-containing protein</fullName>
    </recommendedName>
</protein>
<evidence type="ECO:0000256" key="5">
    <source>
        <dbReference type="SAM" id="MobiDB-lite"/>
    </source>
</evidence>
<evidence type="ECO:0000256" key="4">
    <source>
        <dbReference type="ARBA" id="ARBA00023242"/>
    </source>
</evidence>
<reference evidence="7" key="1">
    <citation type="submission" date="2022-07" db="EMBL/GenBank/DDBJ databases">
        <title>Genome Sequence of Physisporinus lineatus.</title>
        <authorList>
            <person name="Buettner E."/>
        </authorList>
    </citation>
    <scope>NUCLEOTIDE SEQUENCE</scope>
    <source>
        <strain evidence="7">VT162</strain>
    </source>
</reference>
<feature type="compositionally biased region" description="Basic residues" evidence="5">
    <location>
        <begin position="1"/>
        <end position="19"/>
    </location>
</feature>
<sequence length="715" mass="79635">MARKHGSKTKGQKSRPRGLKPKEGKIQRWESVSDIPLDEEENFHASRDRILLNGEDEDYLDEGDEDEVFALKGLAQDNSESELAYEEGSDEESEGSGDLEDGPSKTKSKAKSKGKKSKPSPPSSPASESEEEEEVWGKKKSDYYSSNAAQLESDDEEANEMEEQEAKRLQTKARETMVEDDFGLGDAVEDAVEPEDDLMEAPPVVVESLPKDKDALLRHIEKTNPEALALARDWDDIARSLVKSQAKIATLEAQAPDTLSLGMLHLHYQALLTYATTLAFYLHLRASEKYASRPDLLQKHPIMSRLLTLKQSLITLEELDFAPSDSDDDLDEDADAFDLWSKDKFHGLEWDELQKLLEDADDVLGDSESPKTRSRGKASTESEPKLTIKIKGKGKAKAVDEEVQADEPPKKKRKKSKVKSDSATEPALPVFDLVEPTFPSSSSSKSKPSQKASSSSSPSYDPYGEHLTLQQADAQDKASRKRSLRFHTSKIESSSAKREKARQGMGGDDDIPWKERKKAKEDRLAKEAAKKRGMADDDLDDTEPEPREDGSEGSKKKRKRAEEDGSGESDGEGDGDGGYYELVKQKSKEKKEQKKAEYDAVQAAIKYDLSLPLYMAEYIFELTDSSLTLRSQFDEDETADGPRSLTRAILKNKGLTPHRSKSIRNPRVKKRQRFEKAKKKISSQKAVYKGGVSTTGGRYDGEKSGISKVIKSVQL</sequence>
<feature type="region of interest" description="Disordered" evidence="5">
    <location>
        <begin position="656"/>
        <end position="676"/>
    </location>
</feature>
<evidence type="ECO:0000313" key="7">
    <source>
        <dbReference type="EMBL" id="KAJ3478362.1"/>
    </source>
</evidence>
<dbReference type="GO" id="GO:0000462">
    <property type="term" value="P:maturation of SSU-rRNA from tricistronic rRNA transcript (SSU-rRNA, 5.8S rRNA, LSU-rRNA)"/>
    <property type="evidence" value="ECO:0007669"/>
    <property type="project" value="TreeGrafter"/>
</dbReference>
<proteinExistence type="inferred from homology"/>
<feature type="domain" description="Sas10 C-terminal" evidence="6">
    <location>
        <begin position="640"/>
        <end position="715"/>
    </location>
</feature>
<dbReference type="PANTHER" id="PTHR13237">
    <property type="entry name" value="SOMETHING ABOUT SILENCING PROTEIN 10-RELATED"/>
    <property type="match status" value="1"/>
</dbReference>
<keyword evidence="4" id="KW-0539">Nucleus</keyword>
<evidence type="ECO:0000313" key="8">
    <source>
        <dbReference type="Proteomes" id="UP001212997"/>
    </source>
</evidence>
<name>A0AAD5V003_9APHY</name>
<dbReference type="Proteomes" id="UP001212997">
    <property type="component" value="Unassembled WGS sequence"/>
</dbReference>
<dbReference type="GO" id="GO:0032040">
    <property type="term" value="C:small-subunit processome"/>
    <property type="evidence" value="ECO:0007669"/>
    <property type="project" value="TreeGrafter"/>
</dbReference>
<dbReference type="Pfam" id="PF09368">
    <property type="entry name" value="Sas10"/>
    <property type="match status" value="1"/>
</dbReference>
<feature type="compositionally biased region" description="Basic and acidic residues" evidence="5">
    <location>
        <begin position="511"/>
        <end position="535"/>
    </location>
</feature>
<accession>A0AAD5V003</accession>
<dbReference type="EMBL" id="JANAWD010000517">
    <property type="protein sequence ID" value="KAJ3478362.1"/>
    <property type="molecule type" value="Genomic_DNA"/>
</dbReference>
<dbReference type="PANTHER" id="PTHR13237:SF8">
    <property type="entry name" value="SOMETHING ABOUT SILENCING PROTEIN 10"/>
    <property type="match status" value="1"/>
</dbReference>
<feature type="region of interest" description="Disordered" evidence="5">
    <location>
        <begin position="1"/>
        <end position="166"/>
    </location>
</feature>
<feature type="compositionally biased region" description="Basic residues" evidence="5">
    <location>
        <begin position="479"/>
        <end position="488"/>
    </location>
</feature>
<feature type="compositionally biased region" description="Acidic residues" evidence="5">
    <location>
        <begin position="564"/>
        <end position="575"/>
    </location>
</feature>
<dbReference type="AlphaFoldDB" id="A0AAD5V003"/>
<feature type="compositionally biased region" description="Acidic residues" evidence="5">
    <location>
        <begin position="152"/>
        <end position="163"/>
    </location>
</feature>
<feature type="region of interest" description="Disordered" evidence="5">
    <location>
        <begin position="361"/>
        <end position="597"/>
    </location>
</feature>
<feature type="compositionally biased region" description="Basic and acidic residues" evidence="5">
    <location>
        <begin position="583"/>
        <end position="597"/>
    </location>
</feature>
<feature type="compositionally biased region" description="Acidic residues" evidence="5">
    <location>
        <begin position="79"/>
        <end position="101"/>
    </location>
</feature>
<feature type="compositionally biased region" description="Low complexity" evidence="5">
    <location>
        <begin position="439"/>
        <end position="459"/>
    </location>
</feature>
<comment type="caution">
    <text evidence="7">The sequence shown here is derived from an EMBL/GenBank/DDBJ whole genome shotgun (WGS) entry which is preliminary data.</text>
</comment>
<comment type="similarity">
    <text evidence="2">Belongs to the SAS10 family.</text>
</comment>
<feature type="compositionally biased region" description="Basic and acidic residues" evidence="5">
    <location>
        <begin position="544"/>
        <end position="554"/>
    </location>
</feature>
<dbReference type="Pfam" id="PF04000">
    <property type="entry name" value="Sas10_Utp3"/>
    <property type="match status" value="1"/>
</dbReference>